<evidence type="ECO:0000256" key="13">
    <source>
        <dbReference type="ARBA" id="ARBA00059589"/>
    </source>
</evidence>
<evidence type="ECO:0000256" key="9">
    <source>
        <dbReference type="ARBA" id="ARBA00022857"/>
    </source>
</evidence>
<dbReference type="SUPFAM" id="SSF55347">
    <property type="entry name" value="Glyceraldehyde-3-phosphate dehydrogenase-like, C-terminal domain"/>
    <property type="match status" value="1"/>
</dbReference>
<evidence type="ECO:0000313" key="20">
    <source>
        <dbReference type="Proteomes" id="UP001214415"/>
    </source>
</evidence>
<evidence type="ECO:0000256" key="4">
    <source>
        <dbReference type="ARBA" id="ARBA00006753"/>
    </source>
</evidence>
<protein>
    <recommendedName>
        <fullName evidence="6 14">Homoserine dehydrogenase</fullName>
        <shortName evidence="14">HDH</shortName>
        <ecNumber evidence="5 14">1.1.1.3</ecNumber>
    </recommendedName>
</protein>
<comment type="function">
    <text evidence="13">Catalyzes the conversion of L-aspartate-beta-semialdehyde (L-Asa) to L-homoserine (L-Hse), the third step in the biosynthesis of amino acids that derive from aspartate (the aspartate family of amino acids), including methioinine and threonine, the latter of which is a precursor to isoleucine; production of homoserine leads to a branch-point in the pathway as it can either be O-phosphorylated for processing to threonine, or O-acylated for processing to methionine.</text>
</comment>
<dbReference type="GO" id="GO:0004412">
    <property type="term" value="F:homoserine dehydrogenase activity"/>
    <property type="evidence" value="ECO:0007669"/>
    <property type="project" value="UniProtKB-EC"/>
</dbReference>
<evidence type="ECO:0000256" key="2">
    <source>
        <dbReference type="ARBA" id="ARBA00005056"/>
    </source>
</evidence>
<keyword evidence="10 14" id="KW-0560">Oxidoreductase</keyword>
<dbReference type="EC" id="1.1.1.3" evidence="5 14"/>
<dbReference type="PIRSF" id="PIRSF036497">
    <property type="entry name" value="HDH_short"/>
    <property type="match status" value="1"/>
</dbReference>
<gene>
    <name evidence="19" type="primary">HOM6</name>
    <name evidence="19" type="ORF">MEQU1_003286</name>
</gene>
<dbReference type="Pfam" id="PF00742">
    <property type="entry name" value="Homoserine_dh"/>
    <property type="match status" value="1"/>
</dbReference>
<comment type="cofactor">
    <cofactor evidence="1">
        <name>a metal cation</name>
        <dbReference type="ChEBI" id="CHEBI:25213"/>
    </cofactor>
</comment>
<evidence type="ECO:0000256" key="6">
    <source>
        <dbReference type="ARBA" id="ARBA00013376"/>
    </source>
</evidence>
<feature type="domain" description="Homoserine dehydrogenase catalytic" evidence="17">
    <location>
        <begin position="155"/>
        <end position="362"/>
    </location>
</feature>
<dbReference type="GO" id="GO:0050661">
    <property type="term" value="F:NADP binding"/>
    <property type="evidence" value="ECO:0007669"/>
    <property type="project" value="InterPro"/>
</dbReference>
<dbReference type="GO" id="GO:0009090">
    <property type="term" value="P:homoserine biosynthetic process"/>
    <property type="evidence" value="ECO:0007669"/>
    <property type="project" value="TreeGrafter"/>
</dbReference>
<evidence type="ECO:0000256" key="5">
    <source>
        <dbReference type="ARBA" id="ARBA00013213"/>
    </source>
</evidence>
<dbReference type="InterPro" id="IPR001342">
    <property type="entry name" value="HDH_cat"/>
</dbReference>
<dbReference type="GO" id="GO:0009086">
    <property type="term" value="P:methionine biosynthetic process"/>
    <property type="evidence" value="ECO:0007669"/>
    <property type="project" value="UniProtKB-KW"/>
</dbReference>
<dbReference type="Gene3D" id="3.40.50.720">
    <property type="entry name" value="NAD(P)-binding Rossmann-like Domain"/>
    <property type="match status" value="1"/>
</dbReference>
<organism evidence="19 20">
    <name type="scientific">Malassezia equina</name>
    <dbReference type="NCBI Taxonomy" id="1381935"/>
    <lineage>
        <taxon>Eukaryota</taxon>
        <taxon>Fungi</taxon>
        <taxon>Dikarya</taxon>
        <taxon>Basidiomycota</taxon>
        <taxon>Ustilaginomycotina</taxon>
        <taxon>Malasseziomycetes</taxon>
        <taxon>Malasseziales</taxon>
        <taxon>Malasseziaceae</taxon>
        <taxon>Malassezia</taxon>
    </lineage>
</organism>
<evidence type="ECO:0000256" key="3">
    <source>
        <dbReference type="ARBA" id="ARBA00005062"/>
    </source>
</evidence>
<dbReference type="InterPro" id="IPR005106">
    <property type="entry name" value="Asp/hSer_DH_NAD-bd"/>
</dbReference>
<evidence type="ECO:0000256" key="7">
    <source>
        <dbReference type="ARBA" id="ARBA00022605"/>
    </source>
</evidence>
<evidence type="ECO:0000259" key="18">
    <source>
        <dbReference type="Pfam" id="PF03447"/>
    </source>
</evidence>
<keyword evidence="20" id="KW-1185">Reference proteome</keyword>
<evidence type="ECO:0000256" key="10">
    <source>
        <dbReference type="ARBA" id="ARBA00023002"/>
    </source>
</evidence>
<dbReference type="Proteomes" id="UP001214415">
    <property type="component" value="Chromosome 7"/>
</dbReference>
<evidence type="ECO:0000256" key="15">
    <source>
        <dbReference type="PIRSR" id="PIRSR036497-1"/>
    </source>
</evidence>
<proteinExistence type="inferred from homology"/>
<keyword evidence="9 14" id="KW-0521">NADP</keyword>
<dbReference type="SUPFAM" id="SSF51735">
    <property type="entry name" value="NAD(P)-binding Rossmann-fold domains"/>
    <property type="match status" value="1"/>
</dbReference>
<feature type="binding site" evidence="16">
    <location>
        <position position="119"/>
    </location>
    <ligand>
        <name>NADPH</name>
        <dbReference type="ChEBI" id="CHEBI:57783"/>
    </ligand>
</feature>
<evidence type="ECO:0000313" key="19">
    <source>
        <dbReference type="EMBL" id="WFD24583.1"/>
    </source>
</evidence>
<name>A0AAF0EFE1_9BASI</name>
<dbReference type="PANTHER" id="PTHR43070">
    <property type="match status" value="1"/>
</dbReference>
<evidence type="ECO:0000256" key="11">
    <source>
        <dbReference type="ARBA" id="ARBA00023167"/>
    </source>
</evidence>
<feature type="binding site" evidence="16">
    <location>
        <position position="95"/>
    </location>
    <ligand>
        <name>NADPH</name>
        <dbReference type="ChEBI" id="CHEBI:57783"/>
    </ligand>
</feature>
<reference evidence="19" key="1">
    <citation type="submission" date="2023-03" db="EMBL/GenBank/DDBJ databases">
        <title>Mating type loci evolution in Malassezia.</title>
        <authorList>
            <person name="Coelho M.A."/>
        </authorList>
    </citation>
    <scope>NUCLEOTIDE SEQUENCE</scope>
    <source>
        <strain evidence="19">CBS 12830</strain>
    </source>
</reference>
<evidence type="ECO:0000256" key="14">
    <source>
        <dbReference type="PIRNR" id="PIRNR036497"/>
    </source>
</evidence>
<dbReference type="FunFam" id="3.30.360.10:FF:000006">
    <property type="entry name" value="Bifunctional aspartokinase/homoserine dehydrogenase"/>
    <property type="match status" value="1"/>
</dbReference>
<dbReference type="GO" id="GO:0009088">
    <property type="term" value="P:threonine biosynthetic process"/>
    <property type="evidence" value="ECO:0007669"/>
    <property type="project" value="UniProtKB-KW"/>
</dbReference>
<evidence type="ECO:0000259" key="17">
    <source>
        <dbReference type="Pfam" id="PF00742"/>
    </source>
</evidence>
<comment type="catalytic activity">
    <reaction evidence="12">
        <text>L-homoserine + NADP(+) = L-aspartate 4-semialdehyde + NADPH + H(+)</text>
        <dbReference type="Rhea" id="RHEA:15761"/>
        <dbReference type="ChEBI" id="CHEBI:15378"/>
        <dbReference type="ChEBI" id="CHEBI:57476"/>
        <dbReference type="ChEBI" id="CHEBI:57783"/>
        <dbReference type="ChEBI" id="CHEBI:58349"/>
        <dbReference type="ChEBI" id="CHEBI:537519"/>
        <dbReference type="EC" id="1.1.1.3"/>
    </reaction>
    <physiologicalReaction direction="right-to-left" evidence="12">
        <dbReference type="Rhea" id="RHEA:15763"/>
    </physiologicalReaction>
</comment>
<feature type="active site" description="Proton donor" evidence="15">
    <location>
        <position position="227"/>
    </location>
</feature>
<evidence type="ECO:0000256" key="12">
    <source>
        <dbReference type="ARBA" id="ARBA00048841"/>
    </source>
</evidence>
<dbReference type="InterPro" id="IPR011147">
    <property type="entry name" value="Bifunc_Aspkin/hSer_DH"/>
</dbReference>
<feature type="binding site" evidence="16">
    <location>
        <position position="212"/>
    </location>
    <ligand>
        <name>L-homoserine</name>
        <dbReference type="ChEBI" id="CHEBI:57476"/>
    </ligand>
</feature>
<keyword evidence="8 14" id="KW-0791">Threonine biosynthesis</keyword>
<dbReference type="AlphaFoldDB" id="A0AAF0EFE1"/>
<comment type="pathway">
    <text evidence="2">Amino-acid biosynthesis; L-threonine biosynthesis; L-threonine from L-aspartate: step 3/5.</text>
</comment>
<comment type="similarity">
    <text evidence="4 14">Belongs to the homoserine dehydrogenase family.</text>
</comment>
<dbReference type="InterPro" id="IPR036291">
    <property type="entry name" value="NAD(P)-bd_dom_sf"/>
</dbReference>
<dbReference type="Gene3D" id="3.30.360.10">
    <property type="entry name" value="Dihydrodipicolinate Reductase, domain 2"/>
    <property type="match status" value="1"/>
</dbReference>
<dbReference type="InterPro" id="IPR022697">
    <property type="entry name" value="HDH_short"/>
</dbReference>
<dbReference type="PANTHER" id="PTHR43070:SF5">
    <property type="entry name" value="HOMOSERINE DEHYDROGENASE"/>
    <property type="match status" value="1"/>
</dbReference>
<evidence type="ECO:0000256" key="1">
    <source>
        <dbReference type="ARBA" id="ARBA00001920"/>
    </source>
</evidence>
<evidence type="ECO:0000256" key="16">
    <source>
        <dbReference type="PIRSR" id="PIRSR036497-2"/>
    </source>
</evidence>
<evidence type="ECO:0000256" key="8">
    <source>
        <dbReference type="ARBA" id="ARBA00022697"/>
    </source>
</evidence>
<accession>A0AAF0EFE1</accession>
<sequence length="369" mass="39187">MTGQIDVAIIGVGLVGSAVLRQLATVPALSTLRVIALQNSKKTLLAQPGQGLSLQEWKSQLSDSAVSALPLDKLVNSLKELEGANQRHIAVIDNTSNDDVASFYPSFLEAGFSVVTPNKKAFSGSLDLFKAIEHAKAKPNGPLTYQESTVGAGLPIIGTLNDLIVTGDKITKIEGVLSGTMSYIFNEFSPAAGSSSKFSDIVRVARQNGYTEPHPGDDLSGSDVARKLTILSRLIPELADKLPEGFNSVETQSLTPSGLAGEQDADTYVKRLPEFDGEFDQLRASAQEKKCVLRYVGLIDVEKNTIKAGLESYPADHPFATSLGGSDNIISFTTERYPRPLLVQGAGAGADVTAMGVVADLVRVAERRG</sequence>
<dbReference type="EMBL" id="CP119906">
    <property type="protein sequence ID" value="WFD24583.1"/>
    <property type="molecule type" value="Genomic_DNA"/>
</dbReference>
<comment type="pathway">
    <text evidence="3">Amino-acid biosynthesis; L-methionine biosynthesis via de novo pathway; L-homoserine from L-aspartate: step 3/3.</text>
</comment>
<keyword evidence="11 14" id="KW-0486">Methionine biosynthesis</keyword>
<feature type="domain" description="Aspartate/homoserine dehydrogenase NAD-binding" evidence="18">
    <location>
        <begin position="11"/>
        <end position="138"/>
    </location>
</feature>
<feature type="binding site" evidence="16">
    <location>
        <begin position="11"/>
        <end position="16"/>
    </location>
    <ligand>
        <name>NADP(+)</name>
        <dbReference type="ChEBI" id="CHEBI:58349"/>
    </ligand>
</feature>
<dbReference type="Pfam" id="PF03447">
    <property type="entry name" value="NAD_binding_3"/>
    <property type="match status" value="1"/>
</dbReference>
<keyword evidence="7 14" id="KW-0028">Amino-acid biosynthesis</keyword>